<keyword evidence="3 9" id="KW-0812">Transmembrane</keyword>
<evidence type="ECO:0000313" key="14">
    <source>
        <dbReference type="Proteomes" id="UP000198838"/>
    </source>
</evidence>
<dbReference type="CDD" id="cd04590">
    <property type="entry name" value="CBS_pair_CorC_HlyC_assoc"/>
    <property type="match status" value="1"/>
</dbReference>
<dbReference type="RefSeq" id="WP_330391973.1">
    <property type="nucleotide sequence ID" value="NZ_FOJY01000002.1"/>
</dbReference>
<evidence type="ECO:0000256" key="8">
    <source>
        <dbReference type="PROSITE-ProRule" id="PRU00703"/>
    </source>
</evidence>
<dbReference type="AlphaFoldDB" id="A0A1I0VQY3"/>
<name>A0A1I0VQY3_9FIRM</name>
<evidence type="ECO:0000256" key="10">
    <source>
        <dbReference type="SAM" id="Phobius"/>
    </source>
</evidence>
<comment type="similarity">
    <text evidence="2">Belongs to the UPF0053 family.</text>
</comment>
<accession>A0A1I0VQY3</accession>
<dbReference type="InterPro" id="IPR036318">
    <property type="entry name" value="FAD-bd_PCMH-like_sf"/>
</dbReference>
<feature type="transmembrane region" description="Helical" evidence="10">
    <location>
        <begin position="111"/>
        <end position="131"/>
    </location>
</feature>
<keyword evidence="4" id="KW-0677">Repeat</keyword>
<dbReference type="STRING" id="1120918.SAMN05216249_102147"/>
<protein>
    <submittedName>
        <fullName evidence="13">Hemolysin, contains CBS domains</fullName>
    </submittedName>
</protein>
<keyword evidence="5 9" id="KW-1133">Transmembrane helix</keyword>
<dbReference type="SMART" id="SM01091">
    <property type="entry name" value="CorC_HlyC"/>
    <property type="match status" value="1"/>
</dbReference>
<dbReference type="Pfam" id="PF03471">
    <property type="entry name" value="CorC_HlyC"/>
    <property type="match status" value="1"/>
</dbReference>
<dbReference type="Gene3D" id="3.30.465.10">
    <property type="match status" value="1"/>
</dbReference>
<evidence type="ECO:0000256" key="6">
    <source>
        <dbReference type="ARBA" id="ARBA00023122"/>
    </source>
</evidence>
<dbReference type="InterPro" id="IPR016169">
    <property type="entry name" value="FAD-bd_PCMH_sub2"/>
</dbReference>
<dbReference type="Gene3D" id="3.10.580.10">
    <property type="entry name" value="CBS-domain"/>
    <property type="match status" value="1"/>
</dbReference>
<dbReference type="PROSITE" id="PS51371">
    <property type="entry name" value="CBS"/>
    <property type="match status" value="2"/>
</dbReference>
<evidence type="ECO:0000256" key="9">
    <source>
        <dbReference type="PROSITE-ProRule" id="PRU01193"/>
    </source>
</evidence>
<gene>
    <name evidence="13" type="ORF">SAMN05216249_102147</name>
</gene>
<dbReference type="PANTHER" id="PTHR22777">
    <property type="entry name" value="HEMOLYSIN-RELATED"/>
    <property type="match status" value="1"/>
</dbReference>
<dbReference type="PANTHER" id="PTHR22777:SF17">
    <property type="entry name" value="UPF0053 PROTEIN SLL0260"/>
    <property type="match status" value="1"/>
</dbReference>
<keyword evidence="7 9" id="KW-0472">Membrane</keyword>
<reference evidence="13 14" key="1">
    <citation type="submission" date="2016-10" db="EMBL/GenBank/DDBJ databases">
        <authorList>
            <person name="de Groot N.N."/>
        </authorList>
    </citation>
    <scope>NUCLEOTIDE SEQUENCE [LARGE SCALE GENOMIC DNA]</scope>
    <source>
        <strain evidence="13 14">DSM 5522</strain>
    </source>
</reference>
<dbReference type="InterPro" id="IPR046342">
    <property type="entry name" value="CBS_dom_sf"/>
</dbReference>
<feature type="domain" description="CBS" evidence="11">
    <location>
        <begin position="257"/>
        <end position="314"/>
    </location>
</feature>
<comment type="subcellular location">
    <subcellularLocation>
        <location evidence="1">Membrane</location>
        <topology evidence="1">Multi-pass membrane protein</topology>
    </subcellularLocation>
</comment>
<dbReference type="InterPro" id="IPR000644">
    <property type="entry name" value="CBS_dom"/>
</dbReference>
<dbReference type="InterPro" id="IPR002550">
    <property type="entry name" value="CNNM"/>
</dbReference>
<dbReference type="Pfam" id="PF01595">
    <property type="entry name" value="CNNM"/>
    <property type="match status" value="1"/>
</dbReference>
<evidence type="ECO:0000259" key="12">
    <source>
        <dbReference type="PROSITE" id="PS51846"/>
    </source>
</evidence>
<sequence>MILLSAFFSSAETALTTVNMVRIRLLVDEGNKKAAIVAKIKDNSSHMLSTILIFNNIVNLSASALTTTVALELFGSQGVGIATGILTFIIVEFSEITPKTIASINAEKMSLFYAPIIYMLMKIMVPVIFVIEMLSKFTMAVFGIKSDENQGKITESELRTIVGVSNEEGIIENSEYDMITNVFDFGDSKAKDVMVPRINLTFVNIDSSYDELIEIYRKNMFTRYPVYKESTDNVIGFINVKDLILYGDFADFKVKDILREPFYTYELKNTAELFMEMKNSSNSAAIVLDEFGITAGMVTLEDLLEEIVGEIKDEYDEYEEEEIHKISPKEYIVKGTTKIDDFNEETEISIFSKAYDSMAGYLLEQMEHLPVEGENFRNSEGILFIIRKMDNKRIDKIYIKLP</sequence>
<evidence type="ECO:0000256" key="3">
    <source>
        <dbReference type="ARBA" id="ARBA00022692"/>
    </source>
</evidence>
<dbReference type="InterPro" id="IPR005170">
    <property type="entry name" value="Transptr-assoc_dom"/>
</dbReference>
<dbReference type="PROSITE" id="PS51846">
    <property type="entry name" value="CNNM"/>
    <property type="match status" value="1"/>
</dbReference>
<evidence type="ECO:0000259" key="11">
    <source>
        <dbReference type="PROSITE" id="PS51371"/>
    </source>
</evidence>
<evidence type="ECO:0000256" key="7">
    <source>
        <dbReference type="ARBA" id="ARBA00023136"/>
    </source>
</evidence>
<evidence type="ECO:0000256" key="4">
    <source>
        <dbReference type="ARBA" id="ARBA00022737"/>
    </source>
</evidence>
<proteinExistence type="inferred from homology"/>
<organism evidence="13 14">
    <name type="scientific">Acetitomaculum ruminis DSM 5522</name>
    <dbReference type="NCBI Taxonomy" id="1120918"/>
    <lineage>
        <taxon>Bacteria</taxon>
        <taxon>Bacillati</taxon>
        <taxon>Bacillota</taxon>
        <taxon>Clostridia</taxon>
        <taxon>Lachnospirales</taxon>
        <taxon>Lachnospiraceae</taxon>
        <taxon>Acetitomaculum</taxon>
    </lineage>
</organism>
<evidence type="ECO:0000256" key="1">
    <source>
        <dbReference type="ARBA" id="ARBA00004141"/>
    </source>
</evidence>
<dbReference type="FunFam" id="3.10.580.10:FF:000002">
    <property type="entry name" value="Magnesium/cobalt efflux protein CorC"/>
    <property type="match status" value="1"/>
</dbReference>
<feature type="domain" description="CBS" evidence="11">
    <location>
        <begin position="194"/>
        <end position="254"/>
    </location>
</feature>
<dbReference type="Proteomes" id="UP000198838">
    <property type="component" value="Unassembled WGS sequence"/>
</dbReference>
<evidence type="ECO:0000256" key="5">
    <source>
        <dbReference type="ARBA" id="ARBA00022989"/>
    </source>
</evidence>
<feature type="domain" description="CNNM transmembrane" evidence="12">
    <location>
        <begin position="1"/>
        <end position="175"/>
    </location>
</feature>
<dbReference type="InterPro" id="IPR044751">
    <property type="entry name" value="Ion_transp-like_CBS"/>
</dbReference>
<keyword evidence="6 8" id="KW-0129">CBS domain</keyword>
<evidence type="ECO:0000256" key="2">
    <source>
        <dbReference type="ARBA" id="ARBA00006337"/>
    </source>
</evidence>
<feature type="transmembrane region" description="Helical" evidence="10">
    <location>
        <begin position="69"/>
        <end position="91"/>
    </location>
</feature>
<keyword evidence="14" id="KW-1185">Reference proteome</keyword>
<dbReference type="SUPFAM" id="SSF54631">
    <property type="entry name" value="CBS-domain pair"/>
    <property type="match status" value="1"/>
</dbReference>
<dbReference type="GO" id="GO:0050660">
    <property type="term" value="F:flavin adenine dinucleotide binding"/>
    <property type="evidence" value="ECO:0007669"/>
    <property type="project" value="InterPro"/>
</dbReference>
<dbReference type="GO" id="GO:0005886">
    <property type="term" value="C:plasma membrane"/>
    <property type="evidence" value="ECO:0007669"/>
    <property type="project" value="TreeGrafter"/>
</dbReference>
<evidence type="ECO:0000313" key="13">
    <source>
        <dbReference type="EMBL" id="SFA78751.1"/>
    </source>
</evidence>
<dbReference type="EMBL" id="FOJY01000002">
    <property type="protein sequence ID" value="SFA78751.1"/>
    <property type="molecule type" value="Genomic_DNA"/>
</dbReference>
<dbReference type="Pfam" id="PF00571">
    <property type="entry name" value="CBS"/>
    <property type="match status" value="2"/>
</dbReference>
<dbReference type="SUPFAM" id="SSF56176">
    <property type="entry name" value="FAD-binding/transporter-associated domain-like"/>
    <property type="match status" value="1"/>
</dbReference>